<keyword evidence="3" id="KW-1185">Reference proteome</keyword>
<dbReference type="Pfam" id="PF13761">
    <property type="entry name" value="DUF4166"/>
    <property type="match status" value="1"/>
</dbReference>
<dbReference type="AlphaFoldDB" id="A0A511Z927"/>
<evidence type="ECO:0000313" key="3">
    <source>
        <dbReference type="Proteomes" id="UP000321901"/>
    </source>
</evidence>
<dbReference type="InterPro" id="IPR025311">
    <property type="entry name" value="DUF4166"/>
</dbReference>
<evidence type="ECO:0000259" key="1">
    <source>
        <dbReference type="Pfam" id="PF13761"/>
    </source>
</evidence>
<dbReference type="OrthoDB" id="2448833at2"/>
<dbReference type="RefSeq" id="WP_147058303.1">
    <property type="nucleotide sequence ID" value="NZ_BJYL01000029.1"/>
</dbReference>
<comment type="caution">
    <text evidence="2">The sequence shown here is derived from an EMBL/GenBank/DDBJ whole genome shotgun (WGS) entry which is preliminary data.</text>
</comment>
<evidence type="ECO:0000313" key="2">
    <source>
        <dbReference type="EMBL" id="GEN83923.1"/>
    </source>
</evidence>
<organism evidence="2 3">
    <name type="scientific">Sporosarcina luteola</name>
    <dbReference type="NCBI Taxonomy" id="582850"/>
    <lineage>
        <taxon>Bacteria</taxon>
        <taxon>Bacillati</taxon>
        <taxon>Bacillota</taxon>
        <taxon>Bacilli</taxon>
        <taxon>Bacillales</taxon>
        <taxon>Caryophanaceae</taxon>
        <taxon>Sporosarcina</taxon>
    </lineage>
</organism>
<sequence length="202" mass="23275">MSIYKQVLGDEYYRLHPMLQQRYNIGPDRSFEASGIMHEIKGGPKWLFPLFRLGVYWKLLFPEHGRSIPFTIKNTARIGPDGESQIHWERIFHFGASKRFFNALMSLDEERSVIKDYLGEPPLVYSDLTFHVSDDGSLTIGSLHQRVVLGKVELPLPKFLQGLATVTERYDDKDGVFKINVNVRNPLIGHVFSYEGEFKENA</sequence>
<reference evidence="2 3" key="1">
    <citation type="submission" date="2019-07" db="EMBL/GenBank/DDBJ databases">
        <title>Whole genome shotgun sequence of Sporosarcina luteola NBRC 105378.</title>
        <authorList>
            <person name="Hosoyama A."/>
            <person name="Uohara A."/>
            <person name="Ohji S."/>
            <person name="Ichikawa N."/>
        </authorList>
    </citation>
    <scope>NUCLEOTIDE SEQUENCE [LARGE SCALE GENOMIC DNA]</scope>
    <source>
        <strain evidence="2 3">NBRC 105378</strain>
    </source>
</reference>
<dbReference type="Proteomes" id="UP000321901">
    <property type="component" value="Unassembled WGS sequence"/>
</dbReference>
<protein>
    <recommendedName>
        <fullName evidence="1">DUF4166 domain-containing protein</fullName>
    </recommendedName>
</protein>
<dbReference type="EMBL" id="BJYL01000029">
    <property type="protein sequence ID" value="GEN83923.1"/>
    <property type="molecule type" value="Genomic_DNA"/>
</dbReference>
<feature type="domain" description="DUF4166" evidence="1">
    <location>
        <begin position="15"/>
        <end position="198"/>
    </location>
</feature>
<proteinExistence type="predicted"/>
<name>A0A511Z927_9BACL</name>
<gene>
    <name evidence="2" type="primary">yndH</name>
    <name evidence="2" type="ORF">SLU01_22350</name>
</gene>
<accession>A0A511Z927</accession>